<gene>
    <name evidence="1" type="ORF">CCUR1050_LOCUS11221</name>
</gene>
<accession>A0A7S0M9I6</accession>
<evidence type="ECO:0000313" key="1">
    <source>
        <dbReference type="EMBL" id="CAD8633540.1"/>
    </source>
</evidence>
<proteinExistence type="predicted"/>
<sequence length="140" mass="15564">MHFSWIICWLEDNQIELVTGEILMVDEKMLVEPPHIPDAMDLVPFNVLFAHLFSTSTPSPAKATSMARQENEKTPLANFHNELRLALTSYYEGIVKLEGTSGVSQKLAYKNPIKRITDASLNIPAPPPPAANNAEVYTSI</sequence>
<protein>
    <submittedName>
        <fullName evidence="1">Uncharacterized protein</fullName>
    </submittedName>
</protein>
<reference evidence="1" key="1">
    <citation type="submission" date="2021-01" db="EMBL/GenBank/DDBJ databases">
        <authorList>
            <person name="Corre E."/>
            <person name="Pelletier E."/>
            <person name="Niang G."/>
            <person name="Scheremetjew M."/>
            <person name="Finn R."/>
            <person name="Kale V."/>
            <person name="Holt S."/>
            <person name="Cochrane G."/>
            <person name="Meng A."/>
            <person name="Brown T."/>
            <person name="Cohen L."/>
        </authorList>
    </citation>
    <scope>NUCLEOTIDE SEQUENCE</scope>
    <source>
        <strain evidence="1">CCAP979/52</strain>
    </source>
</reference>
<organism evidence="1">
    <name type="scientific">Cryptomonas curvata</name>
    <dbReference type="NCBI Taxonomy" id="233186"/>
    <lineage>
        <taxon>Eukaryota</taxon>
        <taxon>Cryptophyceae</taxon>
        <taxon>Cryptomonadales</taxon>
        <taxon>Cryptomonadaceae</taxon>
        <taxon>Cryptomonas</taxon>
    </lineage>
</organism>
<name>A0A7S0M9I6_9CRYP</name>
<dbReference type="EMBL" id="HBEZ01020253">
    <property type="protein sequence ID" value="CAD8633540.1"/>
    <property type="molecule type" value="Transcribed_RNA"/>
</dbReference>
<dbReference type="AlphaFoldDB" id="A0A7S0M9I6"/>